<dbReference type="SUPFAM" id="SSF52540">
    <property type="entry name" value="P-loop containing nucleoside triphosphate hydrolases"/>
    <property type="match status" value="2"/>
</dbReference>
<dbReference type="SMART" id="SM00490">
    <property type="entry name" value="HELICc"/>
    <property type="match status" value="1"/>
</dbReference>
<dbReference type="EMBL" id="AP024412">
    <property type="protein sequence ID" value="BCR35486.1"/>
    <property type="molecule type" value="Genomic_DNA"/>
</dbReference>
<protein>
    <recommendedName>
        <fullName evidence="8">Probable DNA 3'-5' helicase RecG</fullName>
    </recommendedName>
</protein>
<dbReference type="InterPro" id="IPR014001">
    <property type="entry name" value="Helicase_ATP-bd"/>
</dbReference>
<dbReference type="AlphaFoldDB" id="A0A7U9TM00"/>
<dbReference type="GO" id="GO:0003678">
    <property type="term" value="F:DNA helicase activity"/>
    <property type="evidence" value="ECO:0007669"/>
    <property type="project" value="TreeGrafter"/>
</dbReference>
<evidence type="ECO:0000256" key="4">
    <source>
        <dbReference type="ARBA" id="ARBA00022806"/>
    </source>
</evidence>
<evidence type="ECO:0000256" key="3">
    <source>
        <dbReference type="ARBA" id="ARBA00022801"/>
    </source>
</evidence>
<dbReference type="SUPFAM" id="SSF50249">
    <property type="entry name" value="Nucleic acid-binding proteins"/>
    <property type="match status" value="1"/>
</dbReference>
<dbReference type="Pfam" id="PF19833">
    <property type="entry name" value="RecG_dom3_C"/>
    <property type="match status" value="1"/>
</dbReference>
<dbReference type="Gene3D" id="2.40.50.140">
    <property type="entry name" value="Nucleic acid-binding proteins"/>
    <property type="match status" value="1"/>
</dbReference>
<dbReference type="Pfam" id="PF00270">
    <property type="entry name" value="DEAD"/>
    <property type="match status" value="1"/>
</dbReference>
<dbReference type="InterPro" id="IPR033454">
    <property type="entry name" value="RecG_wedge"/>
</dbReference>
<dbReference type="GO" id="GO:0016787">
    <property type="term" value="F:hydrolase activity"/>
    <property type="evidence" value="ECO:0007669"/>
    <property type="project" value="UniProtKB-KW"/>
</dbReference>
<dbReference type="InterPro" id="IPR027417">
    <property type="entry name" value="P-loop_NTPase"/>
</dbReference>
<dbReference type="Pfam" id="PF17191">
    <property type="entry name" value="RecG_wedge"/>
    <property type="match status" value="1"/>
</dbReference>
<accession>A0A7U9TM00</accession>
<evidence type="ECO:0000256" key="6">
    <source>
        <dbReference type="ARBA" id="ARBA00023125"/>
    </source>
</evidence>
<keyword evidence="3" id="KW-0378">Hydrolase</keyword>
<keyword evidence="2" id="KW-0227">DNA damage</keyword>
<dbReference type="InterPro" id="IPR012340">
    <property type="entry name" value="NA-bd_OB-fold"/>
</dbReference>
<dbReference type="PANTHER" id="PTHR47964">
    <property type="entry name" value="ATP-DEPENDENT DNA HELICASE HOMOLOG RECG, CHLOROPLASTIC"/>
    <property type="match status" value="1"/>
</dbReference>
<dbReference type="Proteomes" id="UP000620133">
    <property type="component" value="Chromosome"/>
</dbReference>
<dbReference type="InterPro" id="IPR045562">
    <property type="entry name" value="RecG_dom3_C"/>
</dbReference>
<keyword evidence="6" id="KW-0238">DNA-binding</keyword>
<dbReference type="Gene3D" id="3.40.50.300">
    <property type="entry name" value="P-loop containing nucleotide triphosphate hydrolases"/>
    <property type="match status" value="2"/>
</dbReference>
<evidence type="ECO:0000256" key="7">
    <source>
        <dbReference type="ARBA" id="ARBA00023204"/>
    </source>
</evidence>
<dbReference type="InterPro" id="IPR011545">
    <property type="entry name" value="DEAD/DEAH_box_helicase_dom"/>
</dbReference>
<sequence length="655" mass="75914">METKLDQVNGVGPKLLYILRNKHIWSTYDLVLNYPKTYEDFSIDQINQLKHKDKITISAKIISPVKSNPYARIHISSFHIDFLGEKIEVIAFNKPFLTKSFVLGDQVVIKGTYQLYKHQIIAQSVIKKEKNIEIKPIYKIDGIHDKTVMNIVETIFKEKLVQIYEIIPEQFLEKYHLVPRLKAYEMLHLPKSFEDIKQAKRRFKYEEAFYLQLKLIANQKERQSLRAPKSYDINHIKAFISELPYELTSDQKQAVNDIYRDYKKPYAHYRLILGDVGSGKTLVALLATLPVLQNREQVSLMAPTELLANQHFQYFSKYIKDYKIVLLTSKTKHKDKVKEDIKNHVYDIVIGTHALIESDVVFDHLGLSIIDEQHKFGVSTREELIDKQKGHDVLYLTATPIPRTLAMAAFGESNISMIKEKPKERKKIDTHYLLKKDISKLYAAIDQKIKNKEHVYVVVPAITSDKVDDNIQTVKTELEMNFACPIFILHGQLSNEEQTSQMEQFMFTPGSILLSTTMIEVGLDIPTATLIAIYSAEHFGLSQLHQLRGRVGRSHLHSSCFVISTKEDIERLEMLTQTNDGFKLSEYDLIQRGPGDFLGREQSGYLDFKFLDLLSDHQILIEAFKNVSQLMEEPDFKTNSKYKYLNRYIKNTLKI</sequence>
<dbReference type="GO" id="GO:0003677">
    <property type="term" value="F:DNA binding"/>
    <property type="evidence" value="ECO:0007669"/>
    <property type="project" value="UniProtKB-KW"/>
</dbReference>
<keyword evidence="10" id="KW-1185">Reference proteome</keyword>
<dbReference type="InterPro" id="IPR001650">
    <property type="entry name" value="Helicase_C-like"/>
</dbReference>
<keyword evidence="4 9" id="KW-0347">Helicase</keyword>
<evidence type="ECO:0000313" key="9">
    <source>
        <dbReference type="EMBL" id="BCR35486.1"/>
    </source>
</evidence>
<organism evidence="9 10">
    <name type="scientific">Mariniplasma anaerobium</name>
    <dbReference type="NCBI Taxonomy" id="2735436"/>
    <lineage>
        <taxon>Bacteria</taxon>
        <taxon>Bacillati</taxon>
        <taxon>Mycoplasmatota</taxon>
        <taxon>Mollicutes</taxon>
        <taxon>Acholeplasmatales</taxon>
        <taxon>Acholeplasmataceae</taxon>
        <taxon>Mariniplasma</taxon>
    </lineage>
</organism>
<evidence type="ECO:0000313" key="10">
    <source>
        <dbReference type="Proteomes" id="UP000620133"/>
    </source>
</evidence>
<dbReference type="PROSITE" id="PS51192">
    <property type="entry name" value="HELICASE_ATP_BIND_1"/>
    <property type="match status" value="1"/>
</dbReference>
<dbReference type="GO" id="GO:0006281">
    <property type="term" value="P:DNA repair"/>
    <property type="evidence" value="ECO:0007669"/>
    <property type="project" value="UniProtKB-KW"/>
</dbReference>
<name>A0A7U9TM00_9MOLU</name>
<dbReference type="RefSeq" id="WP_176240024.1">
    <property type="nucleotide sequence ID" value="NZ_AP024412.1"/>
</dbReference>
<evidence type="ECO:0000256" key="1">
    <source>
        <dbReference type="ARBA" id="ARBA00022741"/>
    </source>
</evidence>
<evidence type="ECO:0000256" key="5">
    <source>
        <dbReference type="ARBA" id="ARBA00022840"/>
    </source>
</evidence>
<dbReference type="GO" id="GO:0005524">
    <property type="term" value="F:ATP binding"/>
    <property type="evidence" value="ECO:0007669"/>
    <property type="project" value="UniProtKB-KW"/>
</dbReference>
<dbReference type="PROSITE" id="PS51194">
    <property type="entry name" value="HELICASE_CTER"/>
    <property type="match status" value="1"/>
</dbReference>
<evidence type="ECO:0000256" key="8">
    <source>
        <dbReference type="ARBA" id="ARBA00049819"/>
    </source>
</evidence>
<proteinExistence type="predicted"/>
<dbReference type="KEGG" id="manr:MPAN_003790"/>
<dbReference type="Pfam" id="PF00271">
    <property type="entry name" value="Helicase_C"/>
    <property type="match status" value="1"/>
</dbReference>
<gene>
    <name evidence="9" type="primary">recG</name>
    <name evidence="9" type="ORF">MPAN_003790</name>
</gene>
<evidence type="ECO:0000256" key="2">
    <source>
        <dbReference type="ARBA" id="ARBA00022763"/>
    </source>
</evidence>
<keyword evidence="5" id="KW-0067">ATP-binding</keyword>
<dbReference type="SMART" id="SM00487">
    <property type="entry name" value="DEXDc"/>
    <property type="match status" value="1"/>
</dbReference>
<keyword evidence="1" id="KW-0547">Nucleotide-binding</keyword>
<reference evidence="9" key="1">
    <citation type="submission" date="2021-01" db="EMBL/GenBank/DDBJ databases">
        <title>Draft genome sequence of Acholeplasmataceae bacterium strain Mahy22.</title>
        <authorList>
            <person name="Watanabe M."/>
            <person name="Kojima H."/>
            <person name="Fukui M."/>
        </authorList>
    </citation>
    <scope>NUCLEOTIDE SEQUENCE</scope>
    <source>
        <strain evidence="9">Mahy22</strain>
    </source>
</reference>
<dbReference type="InterPro" id="IPR047112">
    <property type="entry name" value="RecG/Mfd"/>
</dbReference>
<dbReference type="PANTHER" id="PTHR47964:SF1">
    <property type="entry name" value="ATP-DEPENDENT DNA HELICASE HOMOLOG RECG, CHLOROPLASTIC"/>
    <property type="match status" value="1"/>
</dbReference>
<keyword evidence="7" id="KW-0234">DNA repair</keyword>